<dbReference type="Proteomes" id="UP001159641">
    <property type="component" value="Unassembled WGS sequence"/>
</dbReference>
<evidence type="ECO:0000256" key="1">
    <source>
        <dbReference type="SAM" id="MobiDB-lite"/>
    </source>
</evidence>
<proteinExistence type="predicted"/>
<reference evidence="2 3" key="1">
    <citation type="submission" date="2022-11" db="EMBL/GenBank/DDBJ databases">
        <title>Whole genome sequence of Eschrichtius robustus ER-17-0199.</title>
        <authorList>
            <person name="Bruniche-Olsen A."/>
            <person name="Black A.N."/>
            <person name="Fields C.J."/>
            <person name="Walden K."/>
            <person name="Dewoody J.A."/>
        </authorList>
    </citation>
    <scope>NUCLEOTIDE SEQUENCE [LARGE SCALE GENOMIC DNA]</scope>
    <source>
        <strain evidence="2">ER-17-0199</strain>
        <tissue evidence="2">Blubber</tissue>
    </source>
</reference>
<dbReference type="EMBL" id="JAIQCJ010001992">
    <property type="protein sequence ID" value="KAJ8786354.1"/>
    <property type="molecule type" value="Genomic_DNA"/>
</dbReference>
<evidence type="ECO:0000313" key="2">
    <source>
        <dbReference type="EMBL" id="KAJ8786354.1"/>
    </source>
</evidence>
<comment type="caution">
    <text evidence="2">The sequence shown here is derived from an EMBL/GenBank/DDBJ whole genome shotgun (WGS) entry which is preliminary data.</text>
</comment>
<sequence>MQPLACNYSLEKDEDTPEDERHLKAETERPQCGRENTNSDGVPWKLPATGPLSGMVKMEPSFPEVQPPGCGASFRPPLEILSKNHCQNQWNVLHFGWKAPVACPPCPL</sequence>
<feature type="compositionally biased region" description="Basic and acidic residues" evidence="1">
    <location>
        <begin position="19"/>
        <end position="32"/>
    </location>
</feature>
<dbReference type="AlphaFoldDB" id="A0AB34H3S5"/>
<organism evidence="2 3">
    <name type="scientific">Eschrichtius robustus</name>
    <name type="common">California gray whale</name>
    <name type="synonym">Eschrichtius gibbosus</name>
    <dbReference type="NCBI Taxonomy" id="9764"/>
    <lineage>
        <taxon>Eukaryota</taxon>
        <taxon>Metazoa</taxon>
        <taxon>Chordata</taxon>
        <taxon>Craniata</taxon>
        <taxon>Vertebrata</taxon>
        <taxon>Euteleostomi</taxon>
        <taxon>Mammalia</taxon>
        <taxon>Eutheria</taxon>
        <taxon>Laurasiatheria</taxon>
        <taxon>Artiodactyla</taxon>
        <taxon>Whippomorpha</taxon>
        <taxon>Cetacea</taxon>
        <taxon>Mysticeti</taxon>
        <taxon>Eschrichtiidae</taxon>
        <taxon>Eschrichtius</taxon>
    </lineage>
</organism>
<accession>A0AB34H3S5</accession>
<feature type="region of interest" description="Disordered" evidence="1">
    <location>
        <begin position="1"/>
        <end position="52"/>
    </location>
</feature>
<dbReference type="Pfam" id="PF15720">
    <property type="entry name" value="DUF4675"/>
    <property type="match status" value="1"/>
</dbReference>
<keyword evidence="3" id="KW-1185">Reference proteome</keyword>
<name>A0AB34H3S5_ESCRO</name>
<gene>
    <name evidence="2" type="ORF">J1605_006329</name>
</gene>
<protein>
    <submittedName>
        <fullName evidence="2">Uncharacterized protein</fullName>
    </submittedName>
</protein>
<evidence type="ECO:0000313" key="3">
    <source>
        <dbReference type="Proteomes" id="UP001159641"/>
    </source>
</evidence>